<keyword evidence="6 9" id="KW-1133">Transmembrane helix</keyword>
<evidence type="ECO:0000256" key="3">
    <source>
        <dbReference type="ARBA" id="ARBA00022475"/>
    </source>
</evidence>
<evidence type="ECO:0000256" key="4">
    <source>
        <dbReference type="ARBA" id="ARBA00022519"/>
    </source>
</evidence>
<evidence type="ECO:0000259" key="10">
    <source>
        <dbReference type="Pfam" id="PF04290"/>
    </source>
</evidence>
<feature type="transmembrane region" description="Helical" evidence="9">
    <location>
        <begin position="54"/>
        <end position="73"/>
    </location>
</feature>
<comment type="subcellular location">
    <subcellularLocation>
        <location evidence="1">Cell inner membrane</location>
        <topology evidence="1">Multi-pass membrane protein</topology>
    </subcellularLocation>
</comment>
<dbReference type="KEGG" id="orn:DV701_11520"/>
<dbReference type="Pfam" id="PF04290">
    <property type="entry name" value="DctQ"/>
    <property type="match status" value="1"/>
</dbReference>
<dbReference type="AlphaFoldDB" id="A0A345NNQ8"/>
<dbReference type="GO" id="GO:0022857">
    <property type="term" value="F:transmembrane transporter activity"/>
    <property type="evidence" value="ECO:0007669"/>
    <property type="project" value="TreeGrafter"/>
</dbReference>
<dbReference type="GO" id="GO:0015740">
    <property type="term" value="P:C4-dicarboxylate transport"/>
    <property type="evidence" value="ECO:0007669"/>
    <property type="project" value="TreeGrafter"/>
</dbReference>
<evidence type="ECO:0000256" key="1">
    <source>
        <dbReference type="ARBA" id="ARBA00004429"/>
    </source>
</evidence>
<organism evidence="11 12">
    <name type="scientific">Ornithinimicrobium avium</name>
    <dbReference type="NCBI Taxonomy" id="2283195"/>
    <lineage>
        <taxon>Bacteria</taxon>
        <taxon>Bacillati</taxon>
        <taxon>Actinomycetota</taxon>
        <taxon>Actinomycetes</taxon>
        <taxon>Micrococcales</taxon>
        <taxon>Ornithinimicrobiaceae</taxon>
        <taxon>Ornithinimicrobium</taxon>
    </lineage>
</organism>
<evidence type="ECO:0000256" key="8">
    <source>
        <dbReference type="ARBA" id="ARBA00038436"/>
    </source>
</evidence>
<dbReference type="OrthoDB" id="2085311at2"/>
<keyword evidence="12" id="KW-1185">Reference proteome</keyword>
<protein>
    <submittedName>
        <fullName evidence="11">TRAP transporter small permease</fullName>
    </submittedName>
</protein>
<comment type="similarity">
    <text evidence="8">Belongs to the TRAP transporter small permease family.</text>
</comment>
<evidence type="ECO:0000313" key="12">
    <source>
        <dbReference type="Proteomes" id="UP000253790"/>
    </source>
</evidence>
<evidence type="ECO:0000256" key="2">
    <source>
        <dbReference type="ARBA" id="ARBA00022448"/>
    </source>
</evidence>
<sequence>MPVGPRWLSVPLDALDKVLRVLLTVFMAVMLLAALTQVFVRYALPTTLIGPEEIARYMMIGGTFLALPVLARARNHIAVDALAHYLPGGRSRRWLERLILVLEIVFLGLFSWYAGVVVRDAVDTGGFSAGLQIPNWIPMLPLVVGAVLGLVVTAALLAQSFLSGVTFGNYDVAEQEPSA</sequence>
<dbReference type="EMBL" id="CP031229">
    <property type="protein sequence ID" value="AXH96666.1"/>
    <property type="molecule type" value="Genomic_DNA"/>
</dbReference>
<keyword evidence="5 9" id="KW-0812">Transmembrane</keyword>
<accession>A0A345NNQ8</accession>
<keyword evidence="4" id="KW-0997">Cell inner membrane</keyword>
<dbReference type="GO" id="GO:0005886">
    <property type="term" value="C:plasma membrane"/>
    <property type="evidence" value="ECO:0007669"/>
    <property type="project" value="UniProtKB-SubCell"/>
</dbReference>
<feature type="transmembrane region" description="Helical" evidence="9">
    <location>
        <begin position="21"/>
        <end position="42"/>
    </location>
</feature>
<dbReference type="PANTHER" id="PTHR35011:SF2">
    <property type="entry name" value="2,3-DIKETO-L-GULONATE TRAP TRANSPORTER SMALL PERMEASE PROTEIN YIAM"/>
    <property type="match status" value="1"/>
</dbReference>
<reference evidence="11 12" key="1">
    <citation type="submission" date="2018-07" db="EMBL/GenBank/DDBJ databases">
        <title>Complete genome sequencing of Ornithinimicrobium sp. AMA3305.</title>
        <authorList>
            <person name="Bae J.-W."/>
        </authorList>
    </citation>
    <scope>NUCLEOTIDE SEQUENCE [LARGE SCALE GENOMIC DNA]</scope>
    <source>
        <strain evidence="11 12">AMA3305</strain>
    </source>
</reference>
<name>A0A345NNQ8_9MICO</name>
<evidence type="ECO:0000256" key="5">
    <source>
        <dbReference type="ARBA" id="ARBA00022692"/>
    </source>
</evidence>
<dbReference type="InterPro" id="IPR007387">
    <property type="entry name" value="TRAP_DctQ"/>
</dbReference>
<feature type="transmembrane region" description="Helical" evidence="9">
    <location>
        <begin position="94"/>
        <end position="116"/>
    </location>
</feature>
<evidence type="ECO:0000256" key="9">
    <source>
        <dbReference type="SAM" id="Phobius"/>
    </source>
</evidence>
<dbReference type="Proteomes" id="UP000253790">
    <property type="component" value="Chromosome"/>
</dbReference>
<keyword evidence="7 9" id="KW-0472">Membrane</keyword>
<evidence type="ECO:0000313" key="11">
    <source>
        <dbReference type="EMBL" id="AXH96666.1"/>
    </source>
</evidence>
<dbReference type="PANTHER" id="PTHR35011">
    <property type="entry name" value="2,3-DIKETO-L-GULONATE TRAP TRANSPORTER SMALL PERMEASE PROTEIN YIAM"/>
    <property type="match status" value="1"/>
</dbReference>
<feature type="domain" description="Tripartite ATP-independent periplasmic transporters DctQ component" evidence="10">
    <location>
        <begin position="30"/>
        <end position="160"/>
    </location>
</feature>
<keyword evidence="3" id="KW-1003">Cell membrane</keyword>
<evidence type="ECO:0000256" key="6">
    <source>
        <dbReference type="ARBA" id="ARBA00022989"/>
    </source>
</evidence>
<proteinExistence type="inferred from homology"/>
<keyword evidence="2" id="KW-0813">Transport</keyword>
<dbReference type="InterPro" id="IPR055348">
    <property type="entry name" value="DctQ"/>
</dbReference>
<feature type="transmembrane region" description="Helical" evidence="9">
    <location>
        <begin position="136"/>
        <end position="158"/>
    </location>
</feature>
<gene>
    <name evidence="11" type="ORF">DV701_11520</name>
</gene>
<evidence type="ECO:0000256" key="7">
    <source>
        <dbReference type="ARBA" id="ARBA00023136"/>
    </source>
</evidence>